<dbReference type="Pfam" id="PF00571">
    <property type="entry name" value="CBS"/>
    <property type="match status" value="2"/>
</dbReference>
<dbReference type="Gene3D" id="3.10.580.10">
    <property type="entry name" value="CBS-domain"/>
    <property type="match status" value="3"/>
</dbReference>
<accession>A0A250XP17</accession>
<dbReference type="Proteomes" id="UP000232323">
    <property type="component" value="Unassembled WGS sequence"/>
</dbReference>
<reference evidence="6 7" key="1">
    <citation type="submission" date="2017-08" db="EMBL/GenBank/DDBJ databases">
        <title>Acidophilic green algal genome provides insights into adaptation to an acidic environment.</title>
        <authorList>
            <person name="Hirooka S."/>
            <person name="Hirose Y."/>
            <person name="Kanesaki Y."/>
            <person name="Higuchi S."/>
            <person name="Fujiwara T."/>
            <person name="Onuma R."/>
            <person name="Era A."/>
            <person name="Ohbayashi R."/>
            <person name="Uzuka A."/>
            <person name="Nozaki H."/>
            <person name="Yoshikawa H."/>
            <person name="Miyagishima S.Y."/>
        </authorList>
    </citation>
    <scope>NUCLEOTIDE SEQUENCE [LARGE SCALE GENOMIC DNA]</scope>
    <source>
        <strain evidence="6 7">NIES-2499</strain>
    </source>
</reference>
<evidence type="ECO:0000313" key="7">
    <source>
        <dbReference type="Proteomes" id="UP000232323"/>
    </source>
</evidence>
<dbReference type="AlphaFoldDB" id="A0A250XP17"/>
<dbReference type="PANTHER" id="PTHR13780">
    <property type="entry name" value="AMP-ACTIVATED PROTEIN KINASE, GAMMA REGULATORY SUBUNIT"/>
    <property type="match status" value="1"/>
</dbReference>
<evidence type="ECO:0000256" key="1">
    <source>
        <dbReference type="ARBA" id="ARBA00022737"/>
    </source>
</evidence>
<keyword evidence="7" id="KW-1185">Reference proteome</keyword>
<keyword evidence="1" id="KW-0677">Repeat</keyword>
<evidence type="ECO:0000256" key="4">
    <source>
        <dbReference type="SAM" id="MobiDB-lite"/>
    </source>
</evidence>
<dbReference type="OrthoDB" id="449052at2759"/>
<protein>
    <recommendedName>
        <fullName evidence="5">CBS domain-containing protein</fullName>
    </recommendedName>
</protein>
<dbReference type="GO" id="GO:0005737">
    <property type="term" value="C:cytoplasm"/>
    <property type="evidence" value="ECO:0007669"/>
    <property type="project" value="TreeGrafter"/>
</dbReference>
<gene>
    <name evidence="6" type="ORF">CEUSTIGMA_g12093.t1</name>
</gene>
<evidence type="ECO:0000259" key="5">
    <source>
        <dbReference type="PROSITE" id="PS51371"/>
    </source>
</evidence>
<feature type="region of interest" description="Disordered" evidence="4">
    <location>
        <begin position="420"/>
        <end position="453"/>
    </location>
</feature>
<dbReference type="InterPro" id="IPR046342">
    <property type="entry name" value="CBS_dom_sf"/>
</dbReference>
<dbReference type="InterPro" id="IPR050511">
    <property type="entry name" value="AMPK_gamma/SDS23_families"/>
</dbReference>
<dbReference type="SMART" id="SM00116">
    <property type="entry name" value="CBS"/>
    <property type="match status" value="3"/>
</dbReference>
<evidence type="ECO:0000256" key="2">
    <source>
        <dbReference type="ARBA" id="ARBA00023122"/>
    </source>
</evidence>
<evidence type="ECO:0000256" key="3">
    <source>
        <dbReference type="PROSITE-ProRule" id="PRU00703"/>
    </source>
</evidence>
<keyword evidence="2 3" id="KW-0129">CBS domain</keyword>
<dbReference type="InterPro" id="IPR000644">
    <property type="entry name" value="CBS_dom"/>
</dbReference>
<sequence>MPNSLSPMEVLMTHLDNIRVSDIIPAHRSGDDILSLEHNQTISVALKALSKRKILSAPLVVSPSLEDLATDNDSVTSPVLVGWVDITTVLTGLISHLKGKNGGMLPHNMLRLMKELESEGTVYAKSPLITLSGGEDRSLLYCSEAGADWAPLKDTIRDQYLGLSADGYQKHRISHRIAVFDAHGVITQIVSQLDIVRYLCSNSDQLLGHVGGAQIQDIGLVQPKDAAASNMKHAAMRSGLVTVDPNMLTLLAFEHMLSQGVSGAPVVSESGDIVANLSVSDLRCIRPEHLGTLALPVAEFVALMHGTTYLGYSQGGSSHRHSHPFFGGSPKPKLDMSTLPSSPRNMKVSEEVERGVRLFTVHPTSTLNEVLHMLSDNQIHRVYITDPSCLEGQRLKGCITPTDILRWVLSVNAAAQLPLKPDRSASSFPPTAEAVPRHHPGPQTHSNLIVRVT</sequence>
<feature type="domain" description="CBS" evidence="5">
    <location>
        <begin position="352"/>
        <end position="414"/>
    </location>
</feature>
<organism evidence="6 7">
    <name type="scientific">Chlamydomonas eustigma</name>
    <dbReference type="NCBI Taxonomy" id="1157962"/>
    <lineage>
        <taxon>Eukaryota</taxon>
        <taxon>Viridiplantae</taxon>
        <taxon>Chlorophyta</taxon>
        <taxon>core chlorophytes</taxon>
        <taxon>Chlorophyceae</taxon>
        <taxon>CS clade</taxon>
        <taxon>Chlamydomonadales</taxon>
        <taxon>Chlamydomonadaceae</taxon>
        <taxon>Chlamydomonas</taxon>
    </lineage>
</organism>
<dbReference type="CDD" id="cd02205">
    <property type="entry name" value="CBS_pair_SF"/>
    <property type="match status" value="1"/>
</dbReference>
<name>A0A250XP17_9CHLO</name>
<dbReference type="GO" id="GO:0005634">
    <property type="term" value="C:nucleus"/>
    <property type="evidence" value="ECO:0007669"/>
    <property type="project" value="TreeGrafter"/>
</dbReference>
<feature type="region of interest" description="Disordered" evidence="4">
    <location>
        <begin position="321"/>
        <end position="346"/>
    </location>
</feature>
<dbReference type="PROSITE" id="PS51371">
    <property type="entry name" value="CBS"/>
    <property type="match status" value="2"/>
</dbReference>
<evidence type="ECO:0000313" key="6">
    <source>
        <dbReference type="EMBL" id="GAX84672.1"/>
    </source>
</evidence>
<dbReference type="STRING" id="1157962.A0A250XP17"/>
<proteinExistence type="predicted"/>
<comment type="caution">
    <text evidence="6">The sequence shown here is derived from an EMBL/GenBank/DDBJ whole genome shotgun (WGS) entry which is preliminary data.</text>
</comment>
<dbReference type="PANTHER" id="PTHR13780:SF128">
    <property type="entry name" value="CBS DOMAIN-CONTAINING PROTEIN"/>
    <property type="match status" value="1"/>
</dbReference>
<dbReference type="SUPFAM" id="SSF54631">
    <property type="entry name" value="CBS-domain pair"/>
    <property type="match status" value="1"/>
</dbReference>
<dbReference type="EMBL" id="BEGY01000132">
    <property type="protein sequence ID" value="GAX84672.1"/>
    <property type="molecule type" value="Genomic_DNA"/>
</dbReference>
<feature type="domain" description="CBS" evidence="5">
    <location>
        <begin position="236"/>
        <end position="293"/>
    </location>
</feature>